<reference evidence="1 2" key="1">
    <citation type="submission" date="2024-01" db="EMBL/GenBank/DDBJ databases">
        <title>The genomes of 5 underutilized Papilionoideae crops provide insights into root nodulation and disease resistance.</title>
        <authorList>
            <person name="Yuan L."/>
        </authorList>
    </citation>
    <scope>NUCLEOTIDE SEQUENCE [LARGE SCALE GENOMIC DNA]</scope>
    <source>
        <strain evidence="1">LY-2023</strain>
        <tissue evidence="1">Leaf</tissue>
    </source>
</reference>
<dbReference type="AlphaFoldDB" id="A0AAN9JQG5"/>
<comment type="caution">
    <text evidence="1">The sequence shown here is derived from an EMBL/GenBank/DDBJ whole genome shotgun (WGS) entry which is preliminary data.</text>
</comment>
<proteinExistence type="predicted"/>
<name>A0AAN9JQG5_CLITE</name>
<dbReference type="Proteomes" id="UP001359559">
    <property type="component" value="Unassembled WGS sequence"/>
</dbReference>
<organism evidence="1 2">
    <name type="scientific">Clitoria ternatea</name>
    <name type="common">Butterfly pea</name>
    <dbReference type="NCBI Taxonomy" id="43366"/>
    <lineage>
        <taxon>Eukaryota</taxon>
        <taxon>Viridiplantae</taxon>
        <taxon>Streptophyta</taxon>
        <taxon>Embryophyta</taxon>
        <taxon>Tracheophyta</taxon>
        <taxon>Spermatophyta</taxon>
        <taxon>Magnoliopsida</taxon>
        <taxon>eudicotyledons</taxon>
        <taxon>Gunneridae</taxon>
        <taxon>Pentapetalae</taxon>
        <taxon>rosids</taxon>
        <taxon>fabids</taxon>
        <taxon>Fabales</taxon>
        <taxon>Fabaceae</taxon>
        <taxon>Papilionoideae</taxon>
        <taxon>50 kb inversion clade</taxon>
        <taxon>NPAAA clade</taxon>
        <taxon>indigoferoid/millettioid clade</taxon>
        <taxon>Phaseoleae</taxon>
        <taxon>Clitoria</taxon>
    </lineage>
</organism>
<keyword evidence="2" id="KW-1185">Reference proteome</keyword>
<evidence type="ECO:0000313" key="1">
    <source>
        <dbReference type="EMBL" id="KAK7302311.1"/>
    </source>
</evidence>
<dbReference type="EMBL" id="JAYKXN010000003">
    <property type="protein sequence ID" value="KAK7302311.1"/>
    <property type="molecule type" value="Genomic_DNA"/>
</dbReference>
<protein>
    <submittedName>
        <fullName evidence="1">Uncharacterized protein</fullName>
    </submittedName>
</protein>
<accession>A0AAN9JQG5</accession>
<evidence type="ECO:0000313" key="2">
    <source>
        <dbReference type="Proteomes" id="UP001359559"/>
    </source>
</evidence>
<sequence>MGADAGCVVIRLQLHVFSSFPFIFPWWLFGGEKYSSFSLESIRLSASLPPPSSSLPLMHGVGPSGICWESTYCCEEQHGGVQQHGAMCGGWVQVPSCSLVLPFRLLLLLPSYDGLSLGAFSCVNASVVDDGPLFLRLCC</sequence>
<gene>
    <name evidence="1" type="ORF">RJT34_13197</name>
</gene>